<dbReference type="NCBIfam" id="TIGR03168">
    <property type="entry name" value="1-PFK"/>
    <property type="match status" value="1"/>
</dbReference>
<dbReference type="InterPro" id="IPR017583">
    <property type="entry name" value="Tagatose/fructose_Pkinase"/>
</dbReference>
<dbReference type="SUPFAM" id="SSF53613">
    <property type="entry name" value="Ribokinase-like"/>
    <property type="match status" value="1"/>
</dbReference>
<evidence type="ECO:0000256" key="6">
    <source>
        <dbReference type="ARBA" id="ARBA00047745"/>
    </source>
</evidence>
<dbReference type="InterPro" id="IPR029056">
    <property type="entry name" value="Ribokinase-like"/>
</dbReference>
<keyword evidence="4 8" id="KW-0418">Kinase</keyword>
<comment type="similarity">
    <text evidence="1 7 8">Belongs to the carbohydrate kinase PfkB family.</text>
</comment>
<proteinExistence type="inferred from homology"/>
<evidence type="ECO:0000256" key="1">
    <source>
        <dbReference type="ARBA" id="ARBA00010688"/>
    </source>
</evidence>
<dbReference type="InterPro" id="IPR022463">
    <property type="entry name" value="1-PFruKinase"/>
</dbReference>
<evidence type="ECO:0000313" key="11">
    <source>
        <dbReference type="Proteomes" id="UP000664658"/>
    </source>
</evidence>
<accession>A0A8I2B276</accession>
<keyword evidence="5 8" id="KW-0067">ATP-binding</keyword>
<evidence type="ECO:0000259" key="9">
    <source>
        <dbReference type="Pfam" id="PF00294"/>
    </source>
</evidence>
<reference evidence="10" key="1">
    <citation type="submission" date="2021-03" db="EMBL/GenBank/DDBJ databases">
        <title>Plesiomonas shigelloides zfcc0051, isolated from zebrafish feces.</title>
        <authorList>
            <person name="Vanderhoek Z."/>
            <person name="Gaulke C."/>
        </authorList>
    </citation>
    <scope>NUCLEOTIDE SEQUENCE</scope>
    <source>
        <strain evidence="10">Zfcc0051</strain>
    </source>
</reference>
<dbReference type="FunFam" id="3.40.1190.20:FF:000001">
    <property type="entry name" value="Phosphofructokinase"/>
    <property type="match status" value="1"/>
</dbReference>
<dbReference type="EMBL" id="JAFNAA010000004">
    <property type="protein sequence ID" value="MBO1107666.1"/>
    <property type="molecule type" value="Genomic_DNA"/>
</dbReference>
<dbReference type="PIRSF" id="PIRSF000535">
    <property type="entry name" value="1PFK/6PFK/LacC"/>
    <property type="match status" value="1"/>
</dbReference>
<dbReference type="InterPro" id="IPR011611">
    <property type="entry name" value="PfkB_dom"/>
</dbReference>
<keyword evidence="3 8" id="KW-0547">Nucleotide-binding</keyword>
<dbReference type="PROSITE" id="PS00583">
    <property type="entry name" value="PFKB_KINASES_1"/>
    <property type="match status" value="1"/>
</dbReference>
<comment type="catalytic activity">
    <reaction evidence="6 8">
        <text>beta-D-fructose 1-phosphate + ATP = beta-D-fructose 1,6-bisphosphate + ADP + H(+)</text>
        <dbReference type="Rhea" id="RHEA:14213"/>
        <dbReference type="ChEBI" id="CHEBI:15378"/>
        <dbReference type="ChEBI" id="CHEBI:30616"/>
        <dbReference type="ChEBI" id="CHEBI:32966"/>
        <dbReference type="ChEBI" id="CHEBI:138881"/>
        <dbReference type="ChEBI" id="CHEBI:456216"/>
        <dbReference type="EC" id="2.7.1.56"/>
    </reaction>
</comment>
<dbReference type="CDD" id="cd01164">
    <property type="entry name" value="FruK_PfkB_like"/>
    <property type="match status" value="1"/>
</dbReference>
<evidence type="ECO:0000256" key="8">
    <source>
        <dbReference type="RuleBase" id="RU369061"/>
    </source>
</evidence>
<protein>
    <recommendedName>
        <fullName evidence="7">Phosphofructokinase</fullName>
    </recommendedName>
</protein>
<evidence type="ECO:0000256" key="2">
    <source>
        <dbReference type="ARBA" id="ARBA00022679"/>
    </source>
</evidence>
<organism evidence="10 11">
    <name type="scientific">Plesiomonas shigelloides</name>
    <name type="common">Aeromonas shigelloides</name>
    <dbReference type="NCBI Taxonomy" id="703"/>
    <lineage>
        <taxon>Bacteria</taxon>
        <taxon>Pseudomonadati</taxon>
        <taxon>Pseudomonadota</taxon>
        <taxon>Gammaproteobacteria</taxon>
        <taxon>Enterobacterales</taxon>
        <taxon>Enterobacteriaceae</taxon>
        <taxon>Plesiomonas</taxon>
    </lineage>
</organism>
<name>A0A8I2B276_PLESH</name>
<feature type="domain" description="Carbohydrate kinase PfkB" evidence="9">
    <location>
        <begin position="13"/>
        <end position="292"/>
    </location>
</feature>
<evidence type="ECO:0000256" key="4">
    <source>
        <dbReference type="ARBA" id="ARBA00022777"/>
    </source>
</evidence>
<dbReference type="Proteomes" id="UP000664658">
    <property type="component" value="Unassembled WGS sequence"/>
</dbReference>
<dbReference type="Pfam" id="PF00294">
    <property type="entry name" value="PfkB"/>
    <property type="match status" value="1"/>
</dbReference>
<dbReference type="GO" id="GO:0005829">
    <property type="term" value="C:cytosol"/>
    <property type="evidence" value="ECO:0007669"/>
    <property type="project" value="TreeGrafter"/>
</dbReference>
<dbReference type="RefSeq" id="WP_207541784.1">
    <property type="nucleotide sequence ID" value="NZ_CP076372.1"/>
</dbReference>
<evidence type="ECO:0000256" key="7">
    <source>
        <dbReference type="PIRNR" id="PIRNR000535"/>
    </source>
</evidence>
<dbReference type="InterPro" id="IPR002173">
    <property type="entry name" value="Carboh/pur_kinase_PfkB_CS"/>
</dbReference>
<sequence>MQRVIAVTLNPAIDLTGNIDELHPGELNLVNDFSRHCAGKGINVARILADLGADVTVTGFLGNNNQMGFESLFEQKGLKDQFLRVDGRTRVNIKLAESNTRTTEINFPGFHVDTAIQQRLFDQLRHQAGPDSLFILSGSLPQGVEPWFYAELIRALRAKGATVYFDSSSAALTEGVKAGPHLIKPNLKELSHWCGKEITTLEQALPFAHQLHQNGVAQVVISASCQGAITVSGQGVFRSTPPKVNVVSEVGAGDTLVAGLAWAAIKGWDIAQGLRFATALASWTVSDHGVHVPSMEALDYVLNNTQVESF</sequence>
<dbReference type="GO" id="GO:0008662">
    <property type="term" value="F:1-phosphofructokinase activity"/>
    <property type="evidence" value="ECO:0007669"/>
    <property type="project" value="UniProtKB-UniRule"/>
</dbReference>
<evidence type="ECO:0000256" key="3">
    <source>
        <dbReference type="ARBA" id="ARBA00022741"/>
    </source>
</evidence>
<dbReference type="Gene3D" id="3.40.1190.20">
    <property type="match status" value="1"/>
</dbReference>
<evidence type="ECO:0000256" key="5">
    <source>
        <dbReference type="ARBA" id="ARBA00022840"/>
    </source>
</evidence>
<comment type="caution">
    <text evidence="10">The sequence shown here is derived from an EMBL/GenBank/DDBJ whole genome shotgun (WGS) entry which is preliminary data.</text>
</comment>
<dbReference type="GO" id="GO:0016052">
    <property type="term" value="P:carbohydrate catabolic process"/>
    <property type="evidence" value="ECO:0007669"/>
    <property type="project" value="UniProtKB-ARBA"/>
</dbReference>
<evidence type="ECO:0000313" key="10">
    <source>
        <dbReference type="EMBL" id="MBO1107666.1"/>
    </source>
</evidence>
<dbReference type="GO" id="GO:0044281">
    <property type="term" value="P:small molecule metabolic process"/>
    <property type="evidence" value="ECO:0007669"/>
    <property type="project" value="UniProtKB-ARBA"/>
</dbReference>
<dbReference type="AlphaFoldDB" id="A0A8I2B276"/>
<comment type="function">
    <text evidence="8">Catalyzes the ATP-dependent phosphorylation of fructose-l-phosphate to fructose-l,6-bisphosphate.</text>
</comment>
<dbReference type="PANTHER" id="PTHR46566">
    <property type="entry name" value="1-PHOSPHOFRUCTOKINASE-RELATED"/>
    <property type="match status" value="1"/>
</dbReference>
<dbReference type="GO" id="GO:0005524">
    <property type="term" value="F:ATP binding"/>
    <property type="evidence" value="ECO:0007669"/>
    <property type="project" value="UniProtKB-UniRule"/>
</dbReference>
<gene>
    <name evidence="10" type="primary">pfkB</name>
    <name evidence="10" type="ORF">J2R62_05385</name>
</gene>
<dbReference type="NCBIfam" id="TIGR03828">
    <property type="entry name" value="pfkB"/>
    <property type="match status" value="1"/>
</dbReference>
<dbReference type="PANTHER" id="PTHR46566:SF5">
    <property type="entry name" value="1-PHOSPHOFRUCTOKINASE"/>
    <property type="match status" value="1"/>
</dbReference>
<keyword evidence="2 7" id="KW-0808">Transferase</keyword>